<gene>
    <name evidence="8" type="ORF">UREG_02061</name>
</gene>
<dbReference type="RefSeq" id="XP_002542545.1">
    <property type="nucleotide sequence ID" value="XM_002542499.1"/>
</dbReference>
<dbReference type="InParanoid" id="C4JKA4"/>
<protein>
    <recommendedName>
        <fullName evidence="10">Major facilitator superfamily (MFS) profile domain-containing protein</fullName>
    </recommendedName>
</protein>
<comment type="subcellular location">
    <subcellularLocation>
        <location evidence="1">Membrane</location>
        <topology evidence="1">Multi-pass membrane protein</topology>
    </subcellularLocation>
</comment>
<dbReference type="GeneID" id="8440498"/>
<dbReference type="PANTHER" id="PTHR43791:SF47">
    <property type="entry name" value="MAJOR FACILITATOR SUPERFAMILY (MFS) PROFILE DOMAIN-CONTAINING PROTEIN-RELATED"/>
    <property type="match status" value="1"/>
</dbReference>
<dbReference type="Proteomes" id="UP000002058">
    <property type="component" value="Unassembled WGS sequence"/>
</dbReference>
<sequence>MAATSQEKDAESVQHMETSIPQKLEAQEEDPNYDPVYSYKQQRRIIRKIDLRLLPALGLMFGISIVDRVNIGNAMIAGMREDLQLNVGTRYSVALLVFFGSYVLCMWPSAMIFPKLGPRVYLSGITISWGIVTIVSLLPVTHETLLLTSLQVIRIHEMYKRYSVFYLIHNLVGAFAGLLAFGFMQMGGLQGHAPWRWIFIMEGLLTCLIGVFGHIALVGHRKDAHKAWKFLSPSEIDFVNRHISKDAGAQQDEPFSFGAFFKTALDPIVWAYSLMFCCTTTVSYAIAFFLPIILRDYLKFSLGAAQALVTPPYILASITMYVQGWLSDKYRLRSPIVVVNCLAAILGFCLLAWVPSPGVQYLGTFFILSGSQSTMATLMAWQTNNVRGQWKRSFCSASLVSFGGIGGVMGALVFRSQDAPEYYPGIYTALVCQGVNLVIVTVLVLYFKRANRQADANGRIIEGLASFRYTL</sequence>
<dbReference type="OrthoDB" id="3639251at2759"/>
<keyword evidence="3 7" id="KW-0812">Transmembrane</keyword>
<evidence type="ECO:0000256" key="7">
    <source>
        <dbReference type="SAM" id="Phobius"/>
    </source>
</evidence>
<proteinExistence type="predicted"/>
<name>C4JKA4_UNCRE</name>
<dbReference type="GO" id="GO:0016020">
    <property type="term" value="C:membrane"/>
    <property type="evidence" value="ECO:0007669"/>
    <property type="project" value="UniProtKB-SubCell"/>
</dbReference>
<feature type="transmembrane region" description="Helical" evidence="7">
    <location>
        <begin position="393"/>
        <end position="414"/>
    </location>
</feature>
<dbReference type="HOGENOM" id="CLU_001265_0_1_1"/>
<evidence type="ECO:0000256" key="4">
    <source>
        <dbReference type="ARBA" id="ARBA00022989"/>
    </source>
</evidence>
<feature type="compositionally biased region" description="Basic and acidic residues" evidence="6">
    <location>
        <begin position="1"/>
        <end position="14"/>
    </location>
</feature>
<evidence type="ECO:0000313" key="8">
    <source>
        <dbReference type="EMBL" id="EEP77212.1"/>
    </source>
</evidence>
<feature type="region of interest" description="Disordered" evidence="6">
    <location>
        <begin position="1"/>
        <end position="25"/>
    </location>
</feature>
<dbReference type="AlphaFoldDB" id="C4JKA4"/>
<dbReference type="KEGG" id="ure:UREG_02061"/>
<evidence type="ECO:0000256" key="6">
    <source>
        <dbReference type="SAM" id="MobiDB-lite"/>
    </source>
</evidence>
<keyword evidence="2" id="KW-0813">Transport</keyword>
<evidence type="ECO:0008006" key="10">
    <source>
        <dbReference type="Google" id="ProtNLM"/>
    </source>
</evidence>
<feature type="transmembrane region" description="Helical" evidence="7">
    <location>
        <begin position="120"/>
        <end position="141"/>
    </location>
</feature>
<dbReference type="VEuPathDB" id="FungiDB:UREG_02061"/>
<feature type="transmembrane region" description="Helical" evidence="7">
    <location>
        <begin position="91"/>
        <end position="114"/>
    </location>
</feature>
<keyword evidence="5 7" id="KW-0472">Membrane</keyword>
<evidence type="ECO:0000256" key="5">
    <source>
        <dbReference type="ARBA" id="ARBA00023136"/>
    </source>
</evidence>
<dbReference type="FunFam" id="1.20.1250.20:FF:000013">
    <property type="entry name" value="MFS general substrate transporter"/>
    <property type="match status" value="1"/>
</dbReference>
<keyword evidence="9" id="KW-1185">Reference proteome</keyword>
<feature type="transmembrane region" description="Helical" evidence="7">
    <location>
        <begin position="300"/>
        <end position="322"/>
    </location>
</feature>
<dbReference type="InterPro" id="IPR011701">
    <property type="entry name" value="MFS"/>
</dbReference>
<dbReference type="eggNOG" id="KOG2533">
    <property type="taxonomic scope" value="Eukaryota"/>
</dbReference>
<dbReference type="Gene3D" id="1.20.1250.20">
    <property type="entry name" value="MFS general substrate transporter like domains"/>
    <property type="match status" value="2"/>
</dbReference>
<feature type="transmembrane region" description="Helical" evidence="7">
    <location>
        <begin position="269"/>
        <end position="294"/>
    </location>
</feature>
<feature type="transmembrane region" description="Helical" evidence="7">
    <location>
        <begin position="334"/>
        <end position="354"/>
    </location>
</feature>
<dbReference type="InterPro" id="IPR036259">
    <property type="entry name" value="MFS_trans_sf"/>
</dbReference>
<dbReference type="SUPFAM" id="SSF103473">
    <property type="entry name" value="MFS general substrate transporter"/>
    <property type="match status" value="1"/>
</dbReference>
<evidence type="ECO:0000256" key="3">
    <source>
        <dbReference type="ARBA" id="ARBA00022692"/>
    </source>
</evidence>
<reference evidence="9" key="1">
    <citation type="journal article" date="2009" name="Genome Res.">
        <title>Comparative genomic analyses of the human fungal pathogens Coccidioides and their relatives.</title>
        <authorList>
            <person name="Sharpton T.J."/>
            <person name="Stajich J.E."/>
            <person name="Rounsley S.D."/>
            <person name="Gardner M.J."/>
            <person name="Wortman J.R."/>
            <person name="Jordar V.S."/>
            <person name="Maiti R."/>
            <person name="Kodira C.D."/>
            <person name="Neafsey D.E."/>
            <person name="Zeng Q."/>
            <person name="Hung C.-Y."/>
            <person name="McMahan C."/>
            <person name="Muszewska A."/>
            <person name="Grynberg M."/>
            <person name="Mandel M.A."/>
            <person name="Kellner E.M."/>
            <person name="Barker B.M."/>
            <person name="Galgiani J.N."/>
            <person name="Orbach M.J."/>
            <person name="Kirkland T.N."/>
            <person name="Cole G.T."/>
            <person name="Henn M.R."/>
            <person name="Birren B.W."/>
            <person name="Taylor J.W."/>
        </authorList>
    </citation>
    <scope>NUCLEOTIDE SEQUENCE [LARGE SCALE GENOMIC DNA]</scope>
    <source>
        <strain evidence="9">UAMH 1704</strain>
    </source>
</reference>
<evidence type="ECO:0000256" key="2">
    <source>
        <dbReference type="ARBA" id="ARBA00022448"/>
    </source>
</evidence>
<feature type="transmembrane region" description="Helical" evidence="7">
    <location>
        <begin position="360"/>
        <end position="381"/>
    </location>
</feature>
<feature type="transmembrane region" description="Helical" evidence="7">
    <location>
        <begin position="195"/>
        <end position="219"/>
    </location>
</feature>
<evidence type="ECO:0000256" key="1">
    <source>
        <dbReference type="ARBA" id="ARBA00004141"/>
    </source>
</evidence>
<organism evidence="8 9">
    <name type="scientific">Uncinocarpus reesii (strain UAMH 1704)</name>
    <dbReference type="NCBI Taxonomy" id="336963"/>
    <lineage>
        <taxon>Eukaryota</taxon>
        <taxon>Fungi</taxon>
        <taxon>Dikarya</taxon>
        <taxon>Ascomycota</taxon>
        <taxon>Pezizomycotina</taxon>
        <taxon>Eurotiomycetes</taxon>
        <taxon>Eurotiomycetidae</taxon>
        <taxon>Onygenales</taxon>
        <taxon>Onygenaceae</taxon>
        <taxon>Uncinocarpus</taxon>
    </lineage>
</organism>
<evidence type="ECO:0000313" key="9">
    <source>
        <dbReference type="Proteomes" id="UP000002058"/>
    </source>
</evidence>
<feature type="transmembrane region" description="Helical" evidence="7">
    <location>
        <begin position="162"/>
        <end position="183"/>
    </location>
</feature>
<keyword evidence="4 7" id="KW-1133">Transmembrane helix</keyword>
<accession>C4JKA4</accession>
<dbReference type="GO" id="GO:0022857">
    <property type="term" value="F:transmembrane transporter activity"/>
    <property type="evidence" value="ECO:0007669"/>
    <property type="project" value="InterPro"/>
</dbReference>
<dbReference type="PANTHER" id="PTHR43791">
    <property type="entry name" value="PERMEASE-RELATED"/>
    <property type="match status" value="1"/>
</dbReference>
<dbReference type="Pfam" id="PF07690">
    <property type="entry name" value="MFS_1"/>
    <property type="match status" value="1"/>
</dbReference>
<feature type="transmembrane region" description="Helical" evidence="7">
    <location>
        <begin position="426"/>
        <end position="447"/>
    </location>
</feature>
<dbReference type="EMBL" id="CH476615">
    <property type="protein sequence ID" value="EEP77212.1"/>
    <property type="molecule type" value="Genomic_DNA"/>
</dbReference>